<keyword evidence="7" id="KW-0067">ATP-binding</keyword>
<keyword evidence="10" id="KW-0175">Coiled coil</keyword>
<dbReference type="InterPro" id="IPR011712">
    <property type="entry name" value="Sig_transdc_His_kin_sub3_dim/P"/>
</dbReference>
<dbReference type="PATRIC" id="fig|1305737.6.peg.3022"/>
<evidence type="ECO:0000313" key="13">
    <source>
        <dbReference type="EMBL" id="KPQ13801.1"/>
    </source>
</evidence>
<evidence type="ECO:0000256" key="5">
    <source>
        <dbReference type="ARBA" id="ARBA00022741"/>
    </source>
</evidence>
<dbReference type="CDD" id="cd16917">
    <property type="entry name" value="HATPase_UhpB-NarQ-NarX-like"/>
    <property type="match status" value="1"/>
</dbReference>
<proteinExistence type="predicted"/>
<evidence type="ECO:0000256" key="1">
    <source>
        <dbReference type="ARBA" id="ARBA00000085"/>
    </source>
</evidence>
<evidence type="ECO:0000256" key="2">
    <source>
        <dbReference type="ARBA" id="ARBA00012438"/>
    </source>
</evidence>
<gene>
    <name evidence="13" type="ORF">HLUCCX10_12020</name>
</gene>
<feature type="domain" description="Histidine kinase" evidence="12">
    <location>
        <begin position="491"/>
        <end position="681"/>
    </location>
</feature>
<dbReference type="InterPro" id="IPR006597">
    <property type="entry name" value="Sel1-like"/>
</dbReference>
<keyword evidence="4" id="KW-0808">Transferase</keyword>
<keyword evidence="6 13" id="KW-0418">Kinase</keyword>
<dbReference type="Pfam" id="PF02518">
    <property type="entry name" value="HATPase_c"/>
    <property type="match status" value="1"/>
</dbReference>
<dbReference type="PROSITE" id="PS50005">
    <property type="entry name" value="TPR"/>
    <property type="match status" value="4"/>
</dbReference>
<dbReference type="PROSITE" id="PS50293">
    <property type="entry name" value="TPR_REGION"/>
    <property type="match status" value="1"/>
</dbReference>
<dbReference type="Pfam" id="PF07730">
    <property type="entry name" value="HisKA_3"/>
    <property type="match status" value="1"/>
</dbReference>
<dbReference type="PANTHER" id="PTHR24421:SF10">
    <property type="entry name" value="NITRATE_NITRITE SENSOR PROTEIN NARQ"/>
    <property type="match status" value="1"/>
</dbReference>
<dbReference type="AlphaFoldDB" id="A0A0P7Y0L2"/>
<dbReference type="PROSITE" id="PS50109">
    <property type="entry name" value="HIS_KIN"/>
    <property type="match status" value="1"/>
</dbReference>
<dbReference type="SMART" id="SM00028">
    <property type="entry name" value="TPR"/>
    <property type="match status" value="5"/>
</dbReference>
<feature type="repeat" description="TPR" evidence="9">
    <location>
        <begin position="122"/>
        <end position="155"/>
    </location>
</feature>
<dbReference type="Pfam" id="PF13424">
    <property type="entry name" value="TPR_12"/>
    <property type="match status" value="2"/>
</dbReference>
<dbReference type="GO" id="GO:0005524">
    <property type="term" value="F:ATP binding"/>
    <property type="evidence" value="ECO:0007669"/>
    <property type="project" value="UniProtKB-KW"/>
</dbReference>
<evidence type="ECO:0000313" key="14">
    <source>
        <dbReference type="Proteomes" id="UP000050421"/>
    </source>
</evidence>
<feature type="repeat" description="TPR" evidence="9">
    <location>
        <begin position="162"/>
        <end position="195"/>
    </location>
</feature>
<feature type="repeat" description="TPR" evidence="9">
    <location>
        <begin position="202"/>
        <end position="235"/>
    </location>
</feature>
<comment type="catalytic activity">
    <reaction evidence="1">
        <text>ATP + protein L-histidine = ADP + protein N-phospho-L-histidine.</text>
        <dbReference type="EC" id="2.7.13.3"/>
    </reaction>
</comment>
<dbReference type="InterPro" id="IPR050482">
    <property type="entry name" value="Sensor_HK_TwoCompSys"/>
</dbReference>
<dbReference type="PANTHER" id="PTHR24421">
    <property type="entry name" value="NITRATE/NITRITE SENSOR PROTEIN NARX-RELATED"/>
    <property type="match status" value="1"/>
</dbReference>
<dbReference type="eggNOG" id="COG0457">
    <property type="taxonomic scope" value="Bacteria"/>
</dbReference>
<dbReference type="InterPro" id="IPR003594">
    <property type="entry name" value="HATPase_dom"/>
</dbReference>
<evidence type="ECO:0000259" key="12">
    <source>
        <dbReference type="PROSITE" id="PS50109"/>
    </source>
</evidence>
<organism evidence="13 14">
    <name type="scientific">Algoriphagus marincola HL-49</name>
    <dbReference type="NCBI Taxonomy" id="1305737"/>
    <lineage>
        <taxon>Bacteria</taxon>
        <taxon>Pseudomonadati</taxon>
        <taxon>Bacteroidota</taxon>
        <taxon>Cytophagia</taxon>
        <taxon>Cytophagales</taxon>
        <taxon>Cyclobacteriaceae</taxon>
        <taxon>Algoriphagus</taxon>
    </lineage>
</organism>
<dbReference type="InterPro" id="IPR036890">
    <property type="entry name" value="HATPase_C_sf"/>
</dbReference>
<feature type="coiled-coil region" evidence="10">
    <location>
        <begin position="452"/>
        <end position="485"/>
    </location>
</feature>
<accession>A0A0P7Y0L2</accession>
<keyword evidence="5" id="KW-0547">Nucleotide-binding</keyword>
<dbReference type="SUPFAM" id="SSF55874">
    <property type="entry name" value="ATPase domain of HSP90 chaperone/DNA topoisomerase II/histidine kinase"/>
    <property type="match status" value="1"/>
</dbReference>
<comment type="caution">
    <text evidence="13">The sequence shown here is derived from an EMBL/GenBank/DDBJ whole genome shotgun (WGS) entry which is preliminary data.</text>
</comment>
<dbReference type="STRING" id="1305737.GCA_000526355_03434"/>
<dbReference type="Gene3D" id="3.30.565.10">
    <property type="entry name" value="Histidine kinase-like ATPase, C-terminal domain"/>
    <property type="match status" value="1"/>
</dbReference>
<evidence type="ECO:0000256" key="6">
    <source>
        <dbReference type="ARBA" id="ARBA00022777"/>
    </source>
</evidence>
<evidence type="ECO:0000256" key="11">
    <source>
        <dbReference type="SAM" id="Phobius"/>
    </source>
</evidence>
<dbReference type="OrthoDB" id="1523646at2"/>
<dbReference type="eggNOG" id="COG4585">
    <property type="taxonomic scope" value="Bacteria"/>
</dbReference>
<dbReference type="Proteomes" id="UP000050421">
    <property type="component" value="Unassembled WGS sequence"/>
</dbReference>
<keyword evidence="3" id="KW-0597">Phosphoprotein</keyword>
<dbReference type="InterPro" id="IPR005467">
    <property type="entry name" value="His_kinase_dom"/>
</dbReference>
<dbReference type="Gene3D" id="1.25.40.10">
    <property type="entry name" value="Tetratricopeptide repeat domain"/>
    <property type="match status" value="1"/>
</dbReference>
<dbReference type="Gene3D" id="1.20.5.1930">
    <property type="match status" value="1"/>
</dbReference>
<reference evidence="13 14" key="1">
    <citation type="submission" date="2015-09" db="EMBL/GenBank/DDBJ databases">
        <title>Identification and resolution of microdiversity through metagenomic sequencing of parallel consortia.</title>
        <authorList>
            <person name="Nelson W.C."/>
            <person name="Romine M.F."/>
            <person name="Lindemann S.R."/>
        </authorList>
    </citation>
    <scope>NUCLEOTIDE SEQUENCE [LARGE SCALE GENOMIC DNA]</scope>
    <source>
        <strain evidence="13">HL-49</strain>
    </source>
</reference>
<dbReference type="SMART" id="SM00387">
    <property type="entry name" value="HATPase_c"/>
    <property type="match status" value="1"/>
</dbReference>
<dbReference type="GO" id="GO:0000155">
    <property type="term" value="F:phosphorelay sensor kinase activity"/>
    <property type="evidence" value="ECO:0007669"/>
    <property type="project" value="InterPro"/>
</dbReference>
<dbReference type="EMBL" id="LJXT01000079">
    <property type="protein sequence ID" value="KPQ13801.1"/>
    <property type="molecule type" value="Genomic_DNA"/>
</dbReference>
<dbReference type="GO" id="GO:0016020">
    <property type="term" value="C:membrane"/>
    <property type="evidence" value="ECO:0007669"/>
    <property type="project" value="InterPro"/>
</dbReference>
<dbReference type="SMART" id="SM00671">
    <property type="entry name" value="SEL1"/>
    <property type="match status" value="3"/>
</dbReference>
<keyword evidence="11" id="KW-0472">Membrane</keyword>
<keyword evidence="11" id="KW-1133">Transmembrane helix</keyword>
<feature type="repeat" description="TPR" evidence="9">
    <location>
        <begin position="242"/>
        <end position="275"/>
    </location>
</feature>
<protein>
    <recommendedName>
        <fullName evidence="2">histidine kinase</fullName>
        <ecNumber evidence="2">2.7.13.3</ecNumber>
    </recommendedName>
</protein>
<feature type="transmembrane region" description="Helical" evidence="11">
    <location>
        <begin position="432"/>
        <end position="452"/>
    </location>
</feature>
<dbReference type="GO" id="GO:0046983">
    <property type="term" value="F:protein dimerization activity"/>
    <property type="evidence" value="ECO:0007669"/>
    <property type="project" value="InterPro"/>
</dbReference>
<evidence type="ECO:0000256" key="7">
    <source>
        <dbReference type="ARBA" id="ARBA00022840"/>
    </source>
</evidence>
<dbReference type="SUPFAM" id="SSF48452">
    <property type="entry name" value="TPR-like"/>
    <property type="match status" value="1"/>
</dbReference>
<dbReference type="SUPFAM" id="SSF81901">
    <property type="entry name" value="HCP-like"/>
    <property type="match status" value="1"/>
</dbReference>
<keyword evidence="8" id="KW-0902">Two-component regulatory system</keyword>
<evidence type="ECO:0000256" key="8">
    <source>
        <dbReference type="ARBA" id="ARBA00023012"/>
    </source>
</evidence>
<keyword evidence="11" id="KW-0812">Transmembrane</keyword>
<keyword evidence="9" id="KW-0802">TPR repeat</keyword>
<dbReference type="EC" id="2.7.13.3" evidence="2"/>
<evidence type="ECO:0000256" key="4">
    <source>
        <dbReference type="ARBA" id="ARBA00022679"/>
    </source>
</evidence>
<dbReference type="InterPro" id="IPR019734">
    <property type="entry name" value="TPR_rpt"/>
</dbReference>
<evidence type="ECO:0000256" key="10">
    <source>
        <dbReference type="SAM" id="Coils"/>
    </source>
</evidence>
<name>A0A0P7Y0L2_9BACT</name>
<sequence>MKSSMTYPSHKEMIVKQTRFSRIKFGTSYMALKKNYNYMKLRVCFSLLLFLVLSPYVFGQSPRQIVDSLLNSAQQENADETLAAIYGELGWTYAAINLDSAIYYGQLAVELSEKTGDQALLAQSYSDLGSGYLQKGQLNEASEVYLKSLEIREANRDSLGMAKVYNALGFIFQRKYESDSAITYFLKALPIFEKEGVLLNAATILNNIGVIYQNMSNYPKAIEFYERAAVMREAQKDFRNLIGSYANLGTTHKYLGNFDQAEEYFQKAIDLAIREDDPLNLAVSYRMYAFFLQEKGDMDRLEEVAQKGLEAARAVNALYEEATMEYALGVVENTKKNYKKAKEYLESAAEKFVSQGAEDDVFGPYLELITSFAALGDADSSRYYANLYQSTLRSKEEKAAKELTAELETKYQTALKDSQISEQHLQIRNKNFQLYGSLLMALVLGLVGYLLYKQQKLKNRQLEQEVELKEALAQIETQNKLQEQRLLIARDLHDNIGAQLTFIISSIENLKYFEPIKETLTPRYESIANFTKQTIRELRDTIWAMNSGAVTLEDLVGRVKNFIQQGKQSTDVKLEFVQEEGLDLSKKISSANSIQILRIVQEAVQNAVKYAEASQIQVIFSLSENRLQFQVIDNGKGFDLEMVKAGNGLGNMQKRADEIEAILSVKSETGQGTEISLLLSL</sequence>
<evidence type="ECO:0000256" key="9">
    <source>
        <dbReference type="PROSITE-ProRule" id="PRU00339"/>
    </source>
</evidence>
<evidence type="ECO:0000256" key="3">
    <source>
        <dbReference type="ARBA" id="ARBA00022553"/>
    </source>
</evidence>
<dbReference type="InterPro" id="IPR011990">
    <property type="entry name" value="TPR-like_helical_dom_sf"/>
</dbReference>